<reference evidence="2 3" key="1">
    <citation type="journal article" date="2020" name="Microorganisms">
        <title>New Insight into Antimicrobial Compounds from Food and Marine-Sourced Carnobacterium Species through Phenotype and Genome Analyses.</title>
        <authorList>
            <person name="Begrem S."/>
            <person name="Ivaniuk F."/>
            <person name="Gigout-Chevalier F."/>
            <person name="Kolypczuk L."/>
            <person name="Bonnetot S."/>
            <person name="Leroi F."/>
            <person name="Grovel O."/>
            <person name="Delbarre-Ladrat C."/>
            <person name="Passerini D."/>
        </authorList>
    </citation>
    <scope>NUCLEOTIDE SEQUENCE [LARGE SCALE GENOMIC DNA]</scope>
    <source>
        <strain evidence="2 3">MIP2551</strain>
    </source>
</reference>
<proteinExistence type="predicted"/>
<organism evidence="2 3">
    <name type="scientific">Carnobacterium inhibens</name>
    <dbReference type="NCBI Taxonomy" id="147709"/>
    <lineage>
        <taxon>Bacteria</taxon>
        <taxon>Bacillati</taxon>
        <taxon>Bacillota</taxon>
        <taxon>Bacilli</taxon>
        <taxon>Lactobacillales</taxon>
        <taxon>Carnobacteriaceae</taxon>
        <taxon>Carnobacterium</taxon>
    </lineage>
</organism>
<comment type="caution">
    <text evidence="2">The sequence shown here is derived from an EMBL/GenBank/DDBJ whole genome shotgun (WGS) entry which is preliminary data.</text>
</comment>
<protein>
    <submittedName>
        <fullName evidence="2">Uncharacterized protein</fullName>
    </submittedName>
</protein>
<gene>
    <name evidence="2" type="ORF">GLO26_11705</name>
</gene>
<accession>A0ABR7TEK9</accession>
<feature type="chain" id="PRO_5046855427" evidence="1">
    <location>
        <begin position="29"/>
        <end position="218"/>
    </location>
</feature>
<keyword evidence="1" id="KW-0732">Signal</keyword>
<evidence type="ECO:0000313" key="2">
    <source>
        <dbReference type="EMBL" id="MBC9826430.1"/>
    </source>
</evidence>
<name>A0ABR7TEK9_9LACT</name>
<evidence type="ECO:0000256" key="1">
    <source>
        <dbReference type="SAM" id="SignalP"/>
    </source>
</evidence>
<sequence length="218" mass="24240">MAMKKYFVSILTASLALPIFFSSGLSVSATTYEDGSETNPFTTEEEALIEAQENVGETIYVEDGEESYEIIVEEEELANSQEPTEPIETTKPTEGLITPYVAVTDGPVYTWSYIATYKFNDRVDNLLVSKVSEWITRGLGSTITSKIPSARLKVIANGLIAKAAKSINAAGATSYWTVKKYKDDDKYNHFVKEDIKVYKNSARTTQAFSTFVVEKFTK</sequence>
<dbReference type="RefSeq" id="WP_035024314.1">
    <property type="nucleotide sequence ID" value="NZ_WNJQ01000023.1"/>
</dbReference>
<dbReference type="EMBL" id="WNJQ01000023">
    <property type="protein sequence ID" value="MBC9826430.1"/>
    <property type="molecule type" value="Genomic_DNA"/>
</dbReference>
<keyword evidence="3" id="KW-1185">Reference proteome</keyword>
<evidence type="ECO:0000313" key="3">
    <source>
        <dbReference type="Proteomes" id="UP000638836"/>
    </source>
</evidence>
<feature type="signal peptide" evidence="1">
    <location>
        <begin position="1"/>
        <end position="28"/>
    </location>
</feature>
<dbReference type="Proteomes" id="UP000638836">
    <property type="component" value="Unassembled WGS sequence"/>
</dbReference>